<dbReference type="GO" id="GO:0009073">
    <property type="term" value="P:aromatic amino acid family biosynthetic process"/>
    <property type="evidence" value="ECO:0007669"/>
    <property type="project" value="UniProtKB-KW"/>
</dbReference>
<dbReference type="InterPro" id="IPR022893">
    <property type="entry name" value="Shikimate_DH_fam"/>
</dbReference>
<reference evidence="5" key="1">
    <citation type="journal article" date="2014" name="Int. J. Syst. Evol. Microbiol.">
        <title>Complete genome sequence of Corynebacterium casei LMG S-19264T (=DSM 44701T), isolated from a smear-ripened cheese.</title>
        <authorList>
            <consortium name="US DOE Joint Genome Institute (JGI-PGF)"/>
            <person name="Walter F."/>
            <person name="Albersmeier A."/>
            <person name="Kalinowski J."/>
            <person name="Ruckert C."/>
        </authorList>
    </citation>
    <scope>NUCLEOTIDE SEQUENCE</scope>
    <source>
        <strain evidence="5">KCTC 12368</strain>
    </source>
</reference>
<comment type="pathway">
    <text evidence="1">Metabolic intermediate biosynthesis; chorismate biosynthesis; chorismate from D-erythrose 4-phosphate and phosphoenolpyruvate: step 4/7.</text>
</comment>
<keyword evidence="6" id="KW-1185">Reference proteome</keyword>
<dbReference type="SUPFAM" id="SSF53223">
    <property type="entry name" value="Aminoacid dehydrogenase-like, N-terminal domain"/>
    <property type="match status" value="1"/>
</dbReference>
<evidence type="ECO:0000256" key="2">
    <source>
        <dbReference type="ARBA" id="ARBA00023002"/>
    </source>
</evidence>
<keyword evidence="2" id="KW-0560">Oxidoreductase</keyword>
<dbReference type="AlphaFoldDB" id="A0A918UM10"/>
<protein>
    <submittedName>
        <fullName evidence="5">Shikimate 5-dehydrogenase</fullName>
    </submittedName>
</protein>
<dbReference type="CDD" id="cd01065">
    <property type="entry name" value="NAD_bind_Shikimate_DH"/>
    <property type="match status" value="1"/>
</dbReference>
<evidence type="ECO:0000259" key="4">
    <source>
        <dbReference type="Pfam" id="PF08501"/>
    </source>
</evidence>
<dbReference type="RefSeq" id="WP_018472463.1">
    <property type="nucleotide sequence ID" value="NZ_BMWX01000002.1"/>
</dbReference>
<dbReference type="InterPro" id="IPR046346">
    <property type="entry name" value="Aminoacid_DH-like_N_sf"/>
</dbReference>
<dbReference type="GO" id="GO:0005829">
    <property type="term" value="C:cytosol"/>
    <property type="evidence" value="ECO:0007669"/>
    <property type="project" value="TreeGrafter"/>
</dbReference>
<dbReference type="GO" id="GO:0009423">
    <property type="term" value="P:chorismate biosynthetic process"/>
    <property type="evidence" value="ECO:0007669"/>
    <property type="project" value="TreeGrafter"/>
</dbReference>
<dbReference type="Gene3D" id="3.40.50.720">
    <property type="entry name" value="NAD(P)-binding Rossmann-like Domain"/>
    <property type="match status" value="1"/>
</dbReference>
<proteinExistence type="predicted"/>
<evidence type="ECO:0000256" key="3">
    <source>
        <dbReference type="ARBA" id="ARBA00023141"/>
    </source>
</evidence>
<comment type="caution">
    <text evidence="5">The sequence shown here is derived from an EMBL/GenBank/DDBJ whole genome shotgun (WGS) entry which is preliminary data.</text>
</comment>
<dbReference type="InterPro" id="IPR036291">
    <property type="entry name" value="NAD(P)-bd_dom_sf"/>
</dbReference>
<organism evidence="5 6">
    <name type="scientific">Echinicola pacifica</name>
    <dbReference type="NCBI Taxonomy" id="346377"/>
    <lineage>
        <taxon>Bacteria</taxon>
        <taxon>Pseudomonadati</taxon>
        <taxon>Bacteroidota</taxon>
        <taxon>Cytophagia</taxon>
        <taxon>Cytophagales</taxon>
        <taxon>Cyclobacteriaceae</taxon>
        <taxon>Echinicola</taxon>
    </lineage>
</organism>
<evidence type="ECO:0000256" key="1">
    <source>
        <dbReference type="ARBA" id="ARBA00004871"/>
    </source>
</evidence>
<keyword evidence="3" id="KW-0057">Aromatic amino acid biosynthesis</keyword>
<dbReference type="Gene3D" id="3.40.50.10860">
    <property type="entry name" value="Leucine Dehydrogenase, chain A, domain 1"/>
    <property type="match status" value="1"/>
</dbReference>
<dbReference type="GO" id="GO:0019632">
    <property type="term" value="P:shikimate metabolic process"/>
    <property type="evidence" value="ECO:0007669"/>
    <property type="project" value="TreeGrafter"/>
</dbReference>
<evidence type="ECO:0000313" key="5">
    <source>
        <dbReference type="EMBL" id="GGZ19657.1"/>
    </source>
</evidence>
<dbReference type="SUPFAM" id="SSF51735">
    <property type="entry name" value="NAD(P)-binding Rossmann-fold domains"/>
    <property type="match status" value="1"/>
</dbReference>
<dbReference type="GO" id="GO:0050661">
    <property type="term" value="F:NADP binding"/>
    <property type="evidence" value="ECO:0007669"/>
    <property type="project" value="TreeGrafter"/>
</dbReference>
<gene>
    <name evidence="5" type="ORF">GCM10007049_10170</name>
</gene>
<reference evidence="5" key="2">
    <citation type="submission" date="2020-09" db="EMBL/GenBank/DDBJ databases">
        <authorList>
            <person name="Sun Q."/>
            <person name="Kim S."/>
        </authorList>
    </citation>
    <scope>NUCLEOTIDE SEQUENCE</scope>
    <source>
        <strain evidence="5">KCTC 12368</strain>
    </source>
</reference>
<sequence>MRKFGLIGYPLKHSFSKKYFSEKFEREGISGCHYDLFEIDHIEKFSSLIENDPELEGINVTIPYKEQVIPFLDELEPGSKAIGAVNCIQRLGDGRLMGYNTDYIGFKNSLDQWLDGQRPKALVLGTGGASKAIRQALKDLEMPYLMVSRTANDTENHITYDDLVANEKYLQEHLLIINTTPLGTFPNTEHMPAIPINQIGREHKVYDLVYNPEKTFLMRSLEARGAVVKNGLEMLRLQAEAAWDIWNK</sequence>
<dbReference type="PANTHER" id="PTHR21089:SF1">
    <property type="entry name" value="BIFUNCTIONAL 3-DEHYDROQUINATE DEHYDRATASE_SHIKIMATE DEHYDROGENASE, CHLOROPLASTIC"/>
    <property type="match status" value="1"/>
</dbReference>
<name>A0A918UM10_9BACT</name>
<dbReference type="Pfam" id="PF08501">
    <property type="entry name" value="Shikimate_dh_N"/>
    <property type="match status" value="1"/>
</dbReference>
<dbReference type="InterPro" id="IPR013708">
    <property type="entry name" value="Shikimate_DH-bd_N"/>
</dbReference>
<feature type="domain" description="Shikimate dehydrogenase substrate binding N-terminal" evidence="4">
    <location>
        <begin position="6"/>
        <end position="88"/>
    </location>
</feature>
<dbReference type="EMBL" id="BMWX01000002">
    <property type="protein sequence ID" value="GGZ19657.1"/>
    <property type="molecule type" value="Genomic_DNA"/>
</dbReference>
<evidence type="ECO:0000313" key="6">
    <source>
        <dbReference type="Proteomes" id="UP000619457"/>
    </source>
</evidence>
<keyword evidence="3" id="KW-0028">Amino-acid biosynthesis</keyword>
<dbReference type="Proteomes" id="UP000619457">
    <property type="component" value="Unassembled WGS sequence"/>
</dbReference>
<accession>A0A918UM10</accession>
<dbReference type="GO" id="GO:0004764">
    <property type="term" value="F:shikimate 3-dehydrogenase (NADP+) activity"/>
    <property type="evidence" value="ECO:0007669"/>
    <property type="project" value="InterPro"/>
</dbReference>
<dbReference type="PANTHER" id="PTHR21089">
    <property type="entry name" value="SHIKIMATE DEHYDROGENASE"/>
    <property type="match status" value="1"/>
</dbReference>